<dbReference type="Pfam" id="PF08241">
    <property type="entry name" value="Methyltransf_11"/>
    <property type="match status" value="1"/>
</dbReference>
<dbReference type="EMBL" id="UESZ01000001">
    <property type="protein sequence ID" value="SSA34351.1"/>
    <property type="molecule type" value="Genomic_DNA"/>
</dbReference>
<dbReference type="InterPro" id="IPR052356">
    <property type="entry name" value="Thiol_S-MT"/>
</dbReference>
<dbReference type="OrthoDB" id="65624at2"/>
<dbReference type="SUPFAM" id="SSF53335">
    <property type="entry name" value="S-adenosyl-L-methionine-dependent methyltransferases"/>
    <property type="match status" value="1"/>
</dbReference>
<organism evidence="2 3">
    <name type="scientific">Branchiibius hedensis</name>
    <dbReference type="NCBI Taxonomy" id="672460"/>
    <lineage>
        <taxon>Bacteria</taxon>
        <taxon>Bacillati</taxon>
        <taxon>Actinomycetota</taxon>
        <taxon>Actinomycetes</taxon>
        <taxon>Micrococcales</taxon>
        <taxon>Dermacoccaceae</taxon>
        <taxon>Branchiibius</taxon>
    </lineage>
</organism>
<dbReference type="RefSeq" id="WP_109688738.1">
    <property type="nucleotide sequence ID" value="NZ_QGDN01000001.1"/>
</dbReference>
<keyword evidence="3" id="KW-1185">Reference proteome</keyword>
<dbReference type="InterPro" id="IPR029063">
    <property type="entry name" value="SAM-dependent_MTases_sf"/>
</dbReference>
<dbReference type="Gene3D" id="3.40.50.150">
    <property type="entry name" value="Vaccinia Virus protein VP39"/>
    <property type="match status" value="1"/>
</dbReference>
<proteinExistence type="predicted"/>
<sequence length="203" mass="21612">MGFYGERILPRLVDVTCGSAKLRPIRSWACEGLTGHVVELGFGSGANVGVYPAAVTQVTAIEPSDAAWAMAADRLATAKIPIQRGGLDGARIPFADNTFDAALSTFTLCTVPDLPTALGEVRRVVKPGGAVHFLEHGLAPDENVRRWQHRLDPIEQRVAGGCHLTRDIAAELTRAGLVIIQSKQFYGARPKSFGALTVGVAQV</sequence>
<dbReference type="GO" id="GO:0008757">
    <property type="term" value="F:S-adenosylmethionine-dependent methyltransferase activity"/>
    <property type="evidence" value="ECO:0007669"/>
    <property type="project" value="InterPro"/>
</dbReference>
<evidence type="ECO:0000259" key="1">
    <source>
        <dbReference type="Pfam" id="PF08241"/>
    </source>
</evidence>
<evidence type="ECO:0000313" key="3">
    <source>
        <dbReference type="Proteomes" id="UP000250028"/>
    </source>
</evidence>
<keyword evidence="2" id="KW-0808">Transferase</keyword>
<dbReference type="PANTHER" id="PTHR45036:SF1">
    <property type="entry name" value="METHYLTRANSFERASE LIKE 7A"/>
    <property type="match status" value="1"/>
</dbReference>
<protein>
    <submittedName>
        <fullName evidence="2">Methyltransferase domain-containing protein</fullName>
    </submittedName>
</protein>
<dbReference type="PANTHER" id="PTHR45036">
    <property type="entry name" value="METHYLTRANSFERASE LIKE 7B"/>
    <property type="match status" value="1"/>
</dbReference>
<accession>A0A2Y8ZPS0</accession>
<dbReference type="InterPro" id="IPR013216">
    <property type="entry name" value="Methyltransf_11"/>
</dbReference>
<gene>
    <name evidence="2" type="ORF">SAMN04489750_1668</name>
</gene>
<reference evidence="3" key="1">
    <citation type="submission" date="2016-10" db="EMBL/GenBank/DDBJ databases">
        <authorList>
            <person name="Varghese N."/>
            <person name="Submissions S."/>
        </authorList>
    </citation>
    <scope>NUCLEOTIDE SEQUENCE [LARGE SCALE GENOMIC DNA]</scope>
    <source>
        <strain evidence="3">DSM 22951</strain>
    </source>
</reference>
<dbReference type="AlphaFoldDB" id="A0A2Y8ZPS0"/>
<dbReference type="GO" id="GO:0032259">
    <property type="term" value="P:methylation"/>
    <property type="evidence" value="ECO:0007669"/>
    <property type="project" value="UniProtKB-KW"/>
</dbReference>
<evidence type="ECO:0000313" key="2">
    <source>
        <dbReference type="EMBL" id="SSA34351.1"/>
    </source>
</evidence>
<dbReference type="Proteomes" id="UP000250028">
    <property type="component" value="Unassembled WGS sequence"/>
</dbReference>
<feature type="domain" description="Methyltransferase type 11" evidence="1">
    <location>
        <begin position="39"/>
        <end position="132"/>
    </location>
</feature>
<name>A0A2Y8ZPS0_9MICO</name>
<keyword evidence="2" id="KW-0489">Methyltransferase</keyword>
<dbReference type="CDD" id="cd02440">
    <property type="entry name" value="AdoMet_MTases"/>
    <property type="match status" value="1"/>
</dbReference>